<comment type="caution">
    <text evidence="2">The sequence shown here is derived from an EMBL/GenBank/DDBJ whole genome shotgun (WGS) entry which is preliminary data.</text>
</comment>
<evidence type="ECO:0000313" key="3">
    <source>
        <dbReference type="Proteomes" id="UP000664317"/>
    </source>
</evidence>
<evidence type="ECO:0000313" key="2">
    <source>
        <dbReference type="EMBL" id="MBN7812689.1"/>
    </source>
</evidence>
<organism evidence="2 3">
    <name type="scientific">Algoriphagus oliviformis</name>
    <dbReference type="NCBI Taxonomy" id="2811231"/>
    <lineage>
        <taxon>Bacteria</taxon>
        <taxon>Pseudomonadati</taxon>
        <taxon>Bacteroidota</taxon>
        <taxon>Cytophagia</taxon>
        <taxon>Cytophagales</taxon>
        <taxon>Cyclobacteriaceae</taxon>
        <taxon>Algoriphagus</taxon>
    </lineage>
</organism>
<keyword evidence="1" id="KW-0812">Transmembrane</keyword>
<dbReference type="RefSeq" id="WP_206579465.1">
    <property type="nucleotide sequence ID" value="NZ_JAFKCT010000008.1"/>
</dbReference>
<proteinExistence type="predicted"/>
<feature type="transmembrane region" description="Helical" evidence="1">
    <location>
        <begin position="114"/>
        <end position="133"/>
    </location>
</feature>
<dbReference type="EMBL" id="JAFKCT010000008">
    <property type="protein sequence ID" value="MBN7812689.1"/>
    <property type="molecule type" value="Genomic_DNA"/>
</dbReference>
<evidence type="ECO:0008006" key="4">
    <source>
        <dbReference type="Google" id="ProtNLM"/>
    </source>
</evidence>
<keyword evidence="1" id="KW-0472">Membrane</keyword>
<feature type="transmembrane region" description="Helical" evidence="1">
    <location>
        <begin position="53"/>
        <end position="74"/>
    </location>
</feature>
<name>A0ABS3C6E4_9BACT</name>
<keyword evidence="3" id="KW-1185">Reference proteome</keyword>
<accession>A0ABS3C6E4</accession>
<dbReference type="Proteomes" id="UP000664317">
    <property type="component" value="Unassembled WGS sequence"/>
</dbReference>
<reference evidence="2 3" key="1">
    <citation type="submission" date="2021-03" db="EMBL/GenBank/DDBJ databases">
        <title>novel species isolated from a fishpond in China.</title>
        <authorList>
            <person name="Lu H."/>
            <person name="Cai Z."/>
        </authorList>
    </citation>
    <scope>NUCLEOTIDE SEQUENCE [LARGE SCALE GENOMIC DNA]</scope>
    <source>
        <strain evidence="2 3">H41</strain>
    </source>
</reference>
<sequence length="140" mass="15089">MKEEKATSQDSLKKWIVEAGMDSPGEDFHLAVLKKIESLPQAAPAYRPVIAPWAWMLILGLVSLIVAGSFLTSASPSSPEADLLAESLQRLKQTLPNFGGLGLTLPSLHLSPPFVIGVLAFFILGFIAIAGPLRRRQEAI</sequence>
<protein>
    <recommendedName>
        <fullName evidence="4">DUF1700 domain-containing protein</fullName>
    </recommendedName>
</protein>
<gene>
    <name evidence="2" type="ORF">J0A68_17170</name>
</gene>
<keyword evidence="1" id="KW-1133">Transmembrane helix</keyword>
<evidence type="ECO:0000256" key="1">
    <source>
        <dbReference type="SAM" id="Phobius"/>
    </source>
</evidence>